<keyword evidence="5" id="KW-1185">Reference proteome</keyword>
<accession>A0A103DZW6</accession>
<name>A0A103DZW6_9BURK</name>
<keyword evidence="1" id="KW-0479">Metal-binding</keyword>
<evidence type="ECO:0000256" key="2">
    <source>
        <dbReference type="ARBA" id="ARBA00023004"/>
    </source>
</evidence>
<dbReference type="InterPro" id="IPR036249">
    <property type="entry name" value="Thioredoxin-like_sf"/>
</dbReference>
<protein>
    <submittedName>
        <fullName evidence="4">Formate dehydrogenase</fullName>
    </submittedName>
</protein>
<keyword evidence="2" id="KW-0408">Iron</keyword>
<dbReference type="PANTHER" id="PTHR43342:SF1">
    <property type="entry name" value="BIFURCATING [FEFE] HYDROGENASE GAMMA SUBUNIT"/>
    <property type="match status" value="1"/>
</dbReference>
<dbReference type="GO" id="GO:0046872">
    <property type="term" value="F:metal ion binding"/>
    <property type="evidence" value="ECO:0007669"/>
    <property type="project" value="UniProtKB-KW"/>
</dbReference>
<dbReference type="Gene3D" id="3.40.30.10">
    <property type="entry name" value="Glutaredoxin"/>
    <property type="match status" value="1"/>
</dbReference>
<organism evidence="4 5">
    <name type="scientific">Burkholderia singularis</name>
    <dbReference type="NCBI Taxonomy" id="1503053"/>
    <lineage>
        <taxon>Bacteria</taxon>
        <taxon>Pseudomonadati</taxon>
        <taxon>Pseudomonadota</taxon>
        <taxon>Betaproteobacteria</taxon>
        <taxon>Burkholderiales</taxon>
        <taxon>Burkholderiaceae</taxon>
        <taxon>Burkholderia</taxon>
        <taxon>pseudomallei group</taxon>
    </lineage>
</organism>
<proteinExistence type="predicted"/>
<dbReference type="SUPFAM" id="SSF52833">
    <property type="entry name" value="Thioredoxin-like"/>
    <property type="match status" value="1"/>
</dbReference>
<dbReference type="Pfam" id="PF01257">
    <property type="entry name" value="2Fe-2S_thioredx"/>
    <property type="match status" value="1"/>
</dbReference>
<evidence type="ECO:0000313" key="4">
    <source>
        <dbReference type="EMBL" id="KVE25758.1"/>
    </source>
</evidence>
<dbReference type="EMBL" id="LOWA01000037">
    <property type="protein sequence ID" value="KVE25758.1"/>
    <property type="molecule type" value="Genomic_DNA"/>
</dbReference>
<dbReference type="PANTHER" id="PTHR43342">
    <property type="entry name" value="NADH-QUINONE OXIDOREDUCTASE, E SUBUNIT"/>
    <property type="match status" value="1"/>
</dbReference>
<evidence type="ECO:0000256" key="3">
    <source>
        <dbReference type="ARBA" id="ARBA00023014"/>
    </source>
</evidence>
<keyword evidence="3" id="KW-0411">Iron-sulfur</keyword>
<dbReference type="AlphaFoldDB" id="A0A103DZW6"/>
<dbReference type="CDD" id="cd03081">
    <property type="entry name" value="TRX_Fd_NuoE_FDH_gamma"/>
    <property type="match status" value="1"/>
</dbReference>
<evidence type="ECO:0000313" key="5">
    <source>
        <dbReference type="Proteomes" id="UP000062788"/>
    </source>
</evidence>
<dbReference type="GO" id="GO:0051536">
    <property type="term" value="F:iron-sulfur cluster binding"/>
    <property type="evidence" value="ECO:0007669"/>
    <property type="project" value="UniProtKB-KW"/>
</dbReference>
<dbReference type="Proteomes" id="UP000062788">
    <property type="component" value="Unassembled WGS sequence"/>
</dbReference>
<reference evidence="4 5" key="1">
    <citation type="submission" date="2015-11" db="EMBL/GenBank/DDBJ databases">
        <title>Expanding the genomic diversity of Burkholderia species for the development of highly accurate diagnostics.</title>
        <authorList>
            <person name="Sahl J."/>
            <person name="Keim P."/>
            <person name="Wagner D."/>
        </authorList>
    </citation>
    <scope>NUCLEOTIDE SEQUENCE [LARGE SCALE GENOMIC DNA]</scope>
    <source>
        <strain evidence="4 5">TSV85</strain>
    </source>
</reference>
<dbReference type="InterPro" id="IPR041921">
    <property type="entry name" value="NuoE_N"/>
</dbReference>
<comment type="caution">
    <text evidence="4">The sequence shown here is derived from an EMBL/GenBank/DDBJ whole genome shotgun (WGS) entry which is preliminary data.</text>
</comment>
<dbReference type="InterPro" id="IPR028431">
    <property type="entry name" value="NADP_DH_HndA-like"/>
</dbReference>
<gene>
    <name evidence="4" type="ORF">WS67_17845</name>
</gene>
<dbReference type="Gene3D" id="1.10.10.1590">
    <property type="entry name" value="NADH-quinone oxidoreductase subunit E"/>
    <property type="match status" value="1"/>
</dbReference>
<sequence length="171" mass="18308">MSPISPAPDALVERHARAGRSLVAILHAIQDDAGYVPPGCVALLAKALNLSRAEVHGVLTYYHHFRTAPPARVTIQICRAEACRSMGSETLAEHAQTRTRCRFDDTRDGTAHPHAHDAGVPAAIALESVYCLGLCAQSPSMTINGVLHAKVTPEKFDTLLEHAVSQTVEAT</sequence>
<evidence type="ECO:0000256" key="1">
    <source>
        <dbReference type="ARBA" id="ARBA00022723"/>
    </source>
</evidence>
<dbReference type="RefSeq" id="WP_059518793.1">
    <property type="nucleotide sequence ID" value="NZ_LOWA01000037.1"/>
</dbReference>
<dbReference type="OrthoDB" id="9807941at2"/>